<evidence type="ECO:0000313" key="4">
    <source>
        <dbReference type="EMBL" id="KAF2824038.1"/>
    </source>
</evidence>
<sequence>MVKLAFPLHLPTAESEAGLKGLSGTSTATPIAAGIAGLILEFARQLPLSTEPAIESYLKSIDGMKVVLTESCSRRGSEGSEFSYINPGLLFHYDEDNDDGGDWADVSSPRYETAQSIVRALRLQFGRTIGREMMLAVDLHRVEEKLRRLRLCDAKSKEDTEALKRSGSATKAQVSACLS</sequence>
<protein>
    <recommendedName>
        <fullName evidence="6">Peptidase S8/S53 domain-containing protein</fullName>
    </recommendedName>
</protein>
<evidence type="ECO:0000256" key="3">
    <source>
        <dbReference type="ARBA" id="ARBA00022825"/>
    </source>
</evidence>
<evidence type="ECO:0000313" key="5">
    <source>
        <dbReference type="Proteomes" id="UP000799424"/>
    </source>
</evidence>
<dbReference type="Proteomes" id="UP000799424">
    <property type="component" value="Unassembled WGS sequence"/>
</dbReference>
<dbReference type="AlphaFoldDB" id="A0A6A6ZTE0"/>
<dbReference type="GO" id="GO:0004252">
    <property type="term" value="F:serine-type endopeptidase activity"/>
    <property type="evidence" value="ECO:0007669"/>
    <property type="project" value="InterPro"/>
</dbReference>
<evidence type="ECO:0000256" key="1">
    <source>
        <dbReference type="ARBA" id="ARBA00022670"/>
    </source>
</evidence>
<evidence type="ECO:0008006" key="6">
    <source>
        <dbReference type="Google" id="ProtNLM"/>
    </source>
</evidence>
<reference evidence="4" key="1">
    <citation type="journal article" date="2020" name="Stud. Mycol.">
        <title>101 Dothideomycetes genomes: a test case for predicting lifestyles and emergence of pathogens.</title>
        <authorList>
            <person name="Haridas S."/>
            <person name="Albert R."/>
            <person name="Binder M."/>
            <person name="Bloem J."/>
            <person name="Labutti K."/>
            <person name="Salamov A."/>
            <person name="Andreopoulos B."/>
            <person name="Baker S."/>
            <person name="Barry K."/>
            <person name="Bills G."/>
            <person name="Bluhm B."/>
            <person name="Cannon C."/>
            <person name="Castanera R."/>
            <person name="Culley D."/>
            <person name="Daum C."/>
            <person name="Ezra D."/>
            <person name="Gonzalez J."/>
            <person name="Henrissat B."/>
            <person name="Kuo A."/>
            <person name="Liang C."/>
            <person name="Lipzen A."/>
            <person name="Lutzoni F."/>
            <person name="Magnuson J."/>
            <person name="Mondo S."/>
            <person name="Nolan M."/>
            <person name="Ohm R."/>
            <person name="Pangilinan J."/>
            <person name="Park H.-J."/>
            <person name="Ramirez L."/>
            <person name="Alfaro M."/>
            <person name="Sun H."/>
            <person name="Tritt A."/>
            <person name="Yoshinaga Y."/>
            <person name="Zwiers L.-H."/>
            <person name="Turgeon B."/>
            <person name="Goodwin S."/>
            <person name="Spatafora J."/>
            <person name="Crous P."/>
            <person name="Grigoriev I."/>
        </authorList>
    </citation>
    <scope>NUCLEOTIDE SEQUENCE</scope>
    <source>
        <strain evidence="4">CBS 113818</strain>
    </source>
</reference>
<dbReference type="SUPFAM" id="SSF52743">
    <property type="entry name" value="Subtilisin-like"/>
    <property type="match status" value="1"/>
</dbReference>
<proteinExistence type="predicted"/>
<keyword evidence="3" id="KW-0720">Serine protease</keyword>
<gene>
    <name evidence="4" type="ORF">CC86DRAFT_409049</name>
</gene>
<keyword evidence="1" id="KW-0645">Protease</keyword>
<dbReference type="Gene3D" id="3.40.50.200">
    <property type="entry name" value="Peptidase S8/S53 domain"/>
    <property type="match status" value="1"/>
</dbReference>
<dbReference type="GO" id="GO:0006508">
    <property type="term" value="P:proteolysis"/>
    <property type="evidence" value="ECO:0007669"/>
    <property type="project" value="UniProtKB-KW"/>
</dbReference>
<keyword evidence="5" id="KW-1185">Reference proteome</keyword>
<dbReference type="OrthoDB" id="206201at2759"/>
<dbReference type="InterPro" id="IPR036852">
    <property type="entry name" value="Peptidase_S8/S53_dom_sf"/>
</dbReference>
<evidence type="ECO:0000256" key="2">
    <source>
        <dbReference type="ARBA" id="ARBA00022801"/>
    </source>
</evidence>
<dbReference type="InterPro" id="IPR023828">
    <property type="entry name" value="Peptidase_S8_Ser-AS"/>
</dbReference>
<dbReference type="EMBL" id="MU006231">
    <property type="protein sequence ID" value="KAF2824038.1"/>
    <property type="molecule type" value="Genomic_DNA"/>
</dbReference>
<accession>A0A6A6ZTE0</accession>
<organism evidence="4 5">
    <name type="scientific">Ophiobolus disseminans</name>
    <dbReference type="NCBI Taxonomy" id="1469910"/>
    <lineage>
        <taxon>Eukaryota</taxon>
        <taxon>Fungi</taxon>
        <taxon>Dikarya</taxon>
        <taxon>Ascomycota</taxon>
        <taxon>Pezizomycotina</taxon>
        <taxon>Dothideomycetes</taxon>
        <taxon>Pleosporomycetidae</taxon>
        <taxon>Pleosporales</taxon>
        <taxon>Pleosporineae</taxon>
        <taxon>Phaeosphaeriaceae</taxon>
        <taxon>Ophiobolus</taxon>
    </lineage>
</organism>
<keyword evidence="2" id="KW-0378">Hydrolase</keyword>
<dbReference type="PROSITE" id="PS00138">
    <property type="entry name" value="SUBTILASE_SER"/>
    <property type="match status" value="1"/>
</dbReference>
<name>A0A6A6ZTE0_9PLEO</name>